<organism evidence="3 4">
    <name type="scientific">Phyllosticta capitalensis</name>
    <dbReference type="NCBI Taxonomy" id="121624"/>
    <lineage>
        <taxon>Eukaryota</taxon>
        <taxon>Fungi</taxon>
        <taxon>Dikarya</taxon>
        <taxon>Ascomycota</taxon>
        <taxon>Pezizomycotina</taxon>
        <taxon>Dothideomycetes</taxon>
        <taxon>Dothideomycetes incertae sedis</taxon>
        <taxon>Botryosphaeriales</taxon>
        <taxon>Phyllostictaceae</taxon>
        <taxon>Phyllosticta</taxon>
    </lineage>
</organism>
<comment type="similarity">
    <text evidence="1">Belongs to the short-chain dehydrogenases/reductases (SDR) family.</text>
</comment>
<evidence type="ECO:0000313" key="4">
    <source>
        <dbReference type="Proteomes" id="UP001492380"/>
    </source>
</evidence>
<dbReference type="PANTHER" id="PTHR42760:SF83">
    <property type="entry name" value="(3R)-3-HYDROXYACYL-COA DEHYDROGENASE"/>
    <property type="match status" value="1"/>
</dbReference>
<proteinExistence type="inferred from homology"/>
<comment type="caution">
    <text evidence="3">The sequence shown here is derived from an EMBL/GenBank/DDBJ whole genome shotgun (WGS) entry which is preliminary data.</text>
</comment>
<name>A0ABR1YFJ0_9PEZI</name>
<gene>
    <name evidence="3" type="ORF">HDK90DRAFT_336707</name>
</gene>
<dbReference type="SUPFAM" id="SSF51735">
    <property type="entry name" value="NAD(P)-binding Rossmann-fold domains"/>
    <property type="match status" value="1"/>
</dbReference>
<keyword evidence="4" id="KW-1185">Reference proteome</keyword>
<dbReference type="PRINTS" id="PR00080">
    <property type="entry name" value="SDRFAMILY"/>
</dbReference>
<dbReference type="InterPro" id="IPR002347">
    <property type="entry name" value="SDR_fam"/>
</dbReference>
<sequence length="264" mass="27557">MASPALLTHKVAAITGGVTGIGRAIVLDYLRHGAKVGVNHLGDAGSQEHFGTLVAEAQAAGVPQENVLEVVGDISQPETARRLVEETVGKFGRLDVFVSNAGVCRFAEFLDLEADLWQATLNTNLSGAFYAVQAAARQMATQTPRGGSIIGISSISALVGGGQQVHYTPTKAGVLSLMQSAACALGKHGIRCNALLPGTIRTQLNEADLANDEKRRYTEGRIPLGRTGEPRDLAGPAVFLASDLSGYVNGAQLLVDGGLFVNLQ</sequence>
<dbReference type="PRINTS" id="PR00081">
    <property type="entry name" value="GDHRDH"/>
</dbReference>
<dbReference type="Proteomes" id="UP001492380">
    <property type="component" value="Unassembled WGS sequence"/>
</dbReference>
<dbReference type="EMBL" id="JBBWRZ010000009">
    <property type="protein sequence ID" value="KAK8228796.1"/>
    <property type="molecule type" value="Genomic_DNA"/>
</dbReference>
<dbReference type="InterPro" id="IPR036291">
    <property type="entry name" value="NAD(P)-bd_dom_sf"/>
</dbReference>
<evidence type="ECO:0000256" key="2">
    <source>
        <dbReference type="ARBA" id="ARBA00023002"/>
    </source>
</evidence>
<accession>A0ABR1YFJ0</accession>
<evidence type="ECO:0000256" key="1">
    <source>
        <dbReference type="ARBA" id="ARBA00006484"/>
    </source>
</evidence>
<keyword evidence="2" id="KW-0560">Oxidoreductase</keyword>
<dbReference type="Gene3D" id="3.40.50.720">
    <property type="entry name" value="NAD(P)-binding Rossmann-like Domain"/>
    <property type="match status" value="1"/>
</dbReference>
<dbReference type="PANTHER" id="PTHR42760">
    <property type="entry name" value="SHORT-CHAIN DEHYDROGENASES/REDUCTASES FAMILY MEMBER"/>
    <property type="match status" value="1"/>
</dbReference>
<protein>
    <submittedName>
        <fullName evidence="3">Uncharacterized protein</fullName>
    </submittedName>
</protein>
<reference evidence="3 4" key="1">
    <citation type="submission" date="2024-04" db="EMBL/GenBank/DDBJ databases">
        <title>Phyllosticta paracitricarpa is synonymous to the EU quarantine fungus P. citricarpa based on phylogenomic analyses.</title>
        <authorList>
            <consortium name="Lawrence Berkeley National Laboratory"/>
            <person name="Van Ingen-Buijs V.A."/>
            <person name="Van Westerhoven A.C."/>
            <person name="Haridas S."/>
            <person name="Skiadas P."/>
            <person name="Martin F."/>
            <person name="Groenewald J.Z."/>
            <person name="Crous P.W."/>
            <person name="Seidl M.F."/>
        </authorList>
    </citation>
    <scope>NUCLEOTIDE SEQUENCE [LARGE SCALE GENOMIC DNA]</scope>
    <source>
        <strain evidence="3 4">CBS 123374</strain>
    </source>
</reference>
<dbReference type="Pfam" id="PF13561">
    <property type="entry name" value="adh_short_C2"/>
    <property type="match status" value="1"/>
</dbReference>
<evidence type="ECO:0000313" key="3">
    <source>
        <dbReference type="EMBL" id="KAK8228796.1"/>
    </source>
</evidence>